<feature type="region of interest" description="Disordered" evidence="1">
    <location>
        <begin position="1"/>
        <end position="33"/>
    </location>
</feature>
<protein>
    <submittedName>
        <fullName evidence="2">Protoporphyrinogen IX oxidase</fullName>
    </submittedName>
</protein>
<sequence>MAPALASPPTARTGARSGPRTPSRLSVRCPQPW</sequence>
<name>A0A0A9E1C7_ARUDO</name>
<reference evidence="2" key="2">
    <citation type="journal article" date="2015" name="Data Brief">
        <title>Shoot transcriptome of the giant reed, Arundo donax.</title>
        <authorList>
            <person name="Barrero R.A."/>
            <person name="Guerrero F.D."/>
            <person name="Moolhuijzen P."/>
            <person name="Goolsby J.A."/>
            <person name="Tidwell J."/>
            <person name="Bellgard S.E."/>
            <person name="Bellgard M.I."/>
        </authorList>
    </citation>
    <scope>NUCLEOTIDE SEQUENCE</scope>
    <source>
        <tissue evidence="2">Shoot tissue taken approximately 20 cm above the soil surface</tissue>
    </source>
</reference>
<organism evidence="2">
    <name type="scientific">Arundo donax</name>
    <name type="common">Giant reed</name>
    <name type="synonym">Donax arundinaceus</name>
    <dbReference type="NCBI Taxonomy" id="35708"/>
    <lineage>
        <taxon>Eukaryota</taxon>
        <taxon>Viridiplantae</taxon>
        <taxon>Streptophyta</taxon>
        <taxon>Embryophyta</taxon>
        <taxon>Tracheophyta</taxon>
        <taxon>Spermatophyta</taxon>
        <taxon>Magnoliopsida</taxon>
        <taxon>Liliopsida</taxon>
        <taxon>Poales</taxon>
        <taxon>Poaceae</taxon>
        <taxon>PACMAD clade</taxon>
        <taxon>Arundinoideae</taxon>
        <taxon>Arundineae</taxon>
        <taxon>Arundo</taxon>
    </lineage>
</organism>
<evidence type="ECO:0000256" key="1">
    <source>
        <dbReference type="SAM" id="MobiDB-lite"/>
    </source>
</evidence>
<reference evidence="2" key="1">
    <citation type="submission" date="2014-09" db="EMBL/GenBank/DDBJ databases">
        <authorList>
            <person name="Magalhaes I.L.F."/>
            <person name="Oliveira U."/>
            <person name="Santos F.R."/>
            <person name="Vidigal T.H.D.A."/>
            <person name="Brescovit A.D."/>
            <person name="Santos A.J."/>
        </authorList>
    </citation>
    <scope>NUCLEOTIDE SEQUENCE</scope>
    <source>
        <tissue evidence="2">Shoot tissue taken approximately 20 cm above the soil surface</tissue>
    </source>
</reference>
<proteinExistence type="predicted"/>
<evidence type="ECO:0000313" key="2">
    <source>
        <dbReference type="EMBL" id="JAD92818.1"/>
    </source>
</evidence>
<accession>A0A0A9E1C7</accession>
<dbReference type="AlphaFoldDB" id="A0A0A9E1C7"/>
<dbReference type="EMBL" id="GBRH01205077">
    <property type="protein sequence ID" value="JAD92818.1"/>
    <property type="molecule type" value="Transcribed_RNA"/>
</dbReference>